<name>A0A0B4X715_9HYPH</name>
<dbReference type="EMBL" id="CP006877">
    <property type="protein sequence ID" value="AJD42358.1"/>
    <property type="molecule type" value="Genomic_DNA"/>
</dbReference>
<evidence type="ECO:0000313" key="3">
    <source>
        <dbReference type="EMBL" id="AJD42358.1"/>
    </source>
</evidence>
<dbReference type="InterPro" id="IPR000683">
    <property type="entry name" value="Gfo/Idh/MocA-like_OxRdtase_N"/>
</dbReference>
<accession>A0A0B4X715</accession>
<dbReference type="Proteomes" id="UP000031368">
    <property type="component" value="Chromosome"/>
</dbReference>
<evidence type="ECO:0000313" key="4">
    <source>
        <dbReference type="Proteomes" id="UP000031368"/>
    </source>
</evidence>
<dbReference type="InterPro" id="IPR036291">
    <property type="entry name" value="NAD(P)-bd_dom_sf"/>
</dbReference>
<dbReference type="InterPro" id="IPR051317">
    <property type="entry name" value="Gfo/Idh/MocA_oxidoreduct"/>
</dbReference>
<feature type="domain" description="GFO/IDH/MocA-like oxidoreductase" evidence="2">
    <location>
        <begin position="134"/>
        <end position="254"/>
    </location>
</feature>
<dbReference type="PANTHER" id="PTHR43708:SF8">
    <property type="entry name" value="OXIDOREDUCTASE"/>
    <property type="match status" value="1"/>
</dbReference>
<sequence>MAKLRIGLIGLGMAAAPHAKGLLDLKDRVEVAAAFSPTPARRQAFSETYGFATCEDAETILADPSIAAVMILTPPNTHLELVRRAAEANKHVLLEKPLEITQERARALVEVTEHAGIKLGIVLQHRFRPVSIALAALIHEGRLGEIVSASARLHNWRPQSYYDQPGRGTRARDGGGVLLTQAIHTLDLLVSLAGLPEEVRAYTTTSKVHRMETEDLAMAAIRFTSGAIGTVSATTCAYPGYPDEIDVIGTRGMARLDGRRLAASFHDGTEISIEDEAAGGAGADPMAFPHDHHRSVLADFLDAIEDGREPCVSGREALKVHRLIDAILAAAQSGQPERP</sequence>
<dbReference type="Pfam" id="PF01408">
    <property type="entry name" value="GFO_IDH_MocA"/>
    <property type="match status" value="1"/>
</dbReference>
<organism evidence="3 4">
    <name type="scientific">Rhizobium gallicum bv. gallicum R602sp</name>
    <dbReference type="NCBI Taxonomy" id="1041138"/>
    <lineage>
        <taxon>Bacteria</taxon>
        <taxon>Pseudomonadati</taxon>
        <taxon>Pseudomonadota</taxon>
        <taxon>Alphaproteobacteria</taxon>
        <taxon>Hyphomicrobiales</taxon>
        <taxon>Rhizobiaceae</taxon>
        <taxon>Rhizobium/Agrobacterium group</taxon>
        <taxon>Rhizobium</taxon>
    </lineage>
</organism>
<evidence type="ECO:0000259" key="2">
    <source>
        <dbReference type="Pfam" id="PF22725"/>
    </source>
</evidence>
<protein>
    <submittedName>
        <fullName evidence="3">Oxidoreductase protein</fullName>
    </submittedName>
</protein>
<dbReference type="AlphaFoldDB" id="A0A0B4X715"/>
<dbReference type="Gene3D" id="3.30.360.10">
    <property type="entry name" value="Dihydrodipicolinate Reductase, domain 2"/>
    <property type="match status" value="1"/>
</dbReference>
<dbReference type="SUPFAM" id="SSF55347">
    <property type="entry name" value="Glyceraldehyde-3-phosphate dehydrogenase-like, C-terminal domain"/>
    <property type="match status" value="1"/>
</dbReference>
<dbReference type="KEGG" id="rga:RGR602_CH03041"/>
<dbReference type="PANTHER" id="PTHR43708">
    <property type="entry name" value="CONSERVED EXPRESSED OXIDOREDUCTASE (EUROFUNG)"/>
    <property type="match status" value="1"/>
</dbReference>
<feature type="domain" description="Gfo/Idh/MocA-like oxidoreductase N-terminal" evidence="1">
    <location>
        <begin position="4"/>
        <end position="118"/>
    </location>
</feature>
<dbReference type="GO" id="GO:0000166">
    <property type="term" value="F:nucleotide binding"/>
    <property type="evidence" value="ECO:0007669"/>
    <property type="project" value="InterPro"/>
</dbReference>
<reference evidence="3 4" key="1">
    <citation type="submission" date="2013-11" db="EMBL/GenBank/DDBJ databases">
        <title>Complete genome sequence of Rhizobium gallicum bv. gallicum R602.</title>
        <authorList>
            <person name="Bustos P."/>
            <person name="Santamaria R.I."/>
            <person name="Lozano L."/>
            <person name="Acosta J.L."/>
            <person name="Ormeno-Orrillo E."/>
            <person name="Rogel M.A."/>
            <person name="Romero D."/>
            <person name="Cevallos M.A."/>
            <person name="Martinez-Romero E."/>
            <person name="Gonzalez V."/>
        </authorList>
    </citation>
    <scope>NUCLEOTIDE SEQUENCE [LARGE SCALE GENOMIC DNA]</scope>
    <source>
        <strain evidence="3 4">R602</strain>
    </source>
</reference>
<proteinExistence type="predicted"/>
<dbReference type="HOGENOM" id="CLU_023194_1_0_5"/>
<dbReference type="InterPro" id="IPR055170">
    <property type="entry name" value="GFO_IDH_MocA-like_dom"/>
</dbReference>
<evidence type="ECO:0000259" key="1">
    <source>
        <dbReference type="Pfam" id="PF01408"/>
    </source>
</evidence>
<dbReference type="Gene3D" id="3.40.50.720">
    <property type="entry name" value="NAD(P)-binding Rossmann-like Domain"/>
    <property type="match status" value="1"/>
</dbReference>
<gene>
    <name evidence="3" type="ORF">RGR602_CH03041</name>
</gene>
<keyword evidence="4" id="KW-1185">Reference proteome</keyword>
<dbReference type="SUPFAM" id="SSF51735">
    <property type="entry name" value="NAD(P)-binding Rossmann-fold domains"/>
    <property type="match status" value="1"/>
</dbReference>
<dbReference type="RefSeq" id="WP_039845771.1">
    <property type="nucleotide sequence ID" value="NZ_CP006877.1"/>
</dbReference>
<dbReference type="Pfam" id="PF22725">
    <property type="entry name" value="GFO_IDH_MocA_C3"/>
    <property type="match status" value="1"/>
</dbReference>